<evidence type="ECO:0000256" key="2">
    <source>
        <dbReference type="ARBA" id="ARBA00022741"/>
    </source>
</evidence>
<dbReference type="PANTHER" id="PTHR10695">
    <property type="entry name" value="DEPHOSPHO-COA KINASE-RELATED"/>
    <property type="match status" value="1"/>
</dbReference>
<evidence type="ECO:0000313" key="8">
    <source>
        <dbReference type="Proteomes" id="UP001223743"/>
    </source>
</evidence>
<comment type="similarity">
    <text evidence="1 5">Belongs to the CoaE family.</text>
</comment>
<comment type="pathway">
    <text evidence="5">Cofactor biosynthesis; coenzyme A biosynthesis; CoA from (R)-pantothenate: step 5/5.</text>
</comment>
<comment type="catalytic activity">
    <reaction evidence="5">
        <text>3'-dephospho-CoA + ATP = ADP + CoA + H(+)</text>
        <dbReference type="Rhea" id="RHEA:18245"/>
        <dbReference type="ChEBI" id="CHEBI:15378"/>
        <dbReference type="ChEBI" id="CHEBI:30616"/>
        <dbReference type="ChEBI" id="CHEBI:57287"/>
        <dbReference type="ChEBI" id="CHEBI:57328"/>
        <dbReference type="ChEBI" id="CHEBI:456216"/>
        <dbReference type="EC" id="2.7.1.24"/>
    </reaction>
</comment>
<protein>
    <recommendedName>
        <fullName evidence="5 6">Dephospho-CoA kinase</fullName>
        <ecNumber evidence="5 6">2.7.1.24</ecNumber>
    </recommendedName>
    <alternativeName>
        <fullName evidence="5">Dephosphocoenzyme A kinase</fullName>
    </alternativeName>
</protein>
<keyword evidence="4 5" id="KW-0173">Coenzyme A biosynthesis</keyword>
<dbReference type="EC" id="2.7.1.24" evidence="5 6"/>
<comment type="caution">
    <text evidence="7">The sequence shown here is derived from an EMBL/GenBank/DDBJ whole genome shotgun (WGS) entry which is preliminary data.</text>
</comment>
<evidence type="ECO:0000256" key="3">
    <source>
        <dbReference type="ARBA" id="ARBA00022840"/>
    </source>
</evidence>
<accession>A0ABU0M882</accession>
<dbReference type="InterPro" id="IPR027417">
    <property type="entry name" value="P-loop_NTPase"/>
</dbReference>
<keyword evidence="5" id="KW-0963">Cytoplasm</keyword>
<keyword evidence="8" id="KW-1185">Reference proteome</keyword>
<evidence type="ECO:0000313" key="7">
    <source>
        <dbReference type="EMBL" id="MDQ0517020.1"/>
    </source>
</evidence>
<sequence length="202" mass="21198">MITLGLTGSIGMGKSTTAAMFARRGVAVHDADAAVHRLYGRGGAAVAPVGALHPEAVAEGAVDRAVLASIVQRDRSRLAALEAIVHPLVREEETRFLAGARAAGRRIALVDVPLLLETGAERRVDAVIVVSAAPEIQHARVLGRPDMTEERFEAILARQMPDAEKRRRAHFIIDTGRGLAAAERAVADILTALAATAAGRAG</sequence>
<evidence type="ECO:0000256" key="4">
    <source>
        <dbReference type="ARBA" id="ARBA00022993"/>
    </source>
</evidence>
<dbReference type="SUPFAM" id="SSF52540">
    <property type="entry name" value="P-loop containing nucleoside triphosphate hydrolases"/>
    <property type="match status" value="1"/>
</dbReference>
<evidence type="ECO:0000256" key="1">
    <source>
        <dbReference type="ARBA" id="ARBA00009018"/>
    </source>
</evidence>
<dbReference type="PROSITE" id="PS51219">
    <property type="entry name" value="DPCK"/>
    <property type="match status" value="1"/>
</dbReference>
<evidence type="ECO:0000256" key="5">
    <source>
        <dbReference type="HAMAP-Rule" id="MF_00376"/>
    </source>
</evidence>
<keyword evidence="5 7" id="KW-0808">Transferase</keyword>
<feature type="binding site" evidence="5">
    <location>
        <begin position="11"/>
        <end position="16"/>
    </location>
    <ligand>
        <name>ATP</name>
        <dbReference type="ChEBI" id="CHEBI:30616"/>
    </ligand>
</feature>
<keyword evidence="3 5" id="KW-0067">ATP-binding</keyword>
<dbReference type="PANTHER" id="PTHR10695:SF46">
    <property type="entry name" value="BIFUNCTIONAL COENZYME A SYNTHASE-RELATED"/>
    <property type="match status" value="1"/>
</dbReference>
<comment type="function">
    <text evidence="5">Catalyzes the phosphorylation of the 3'-hydroxyl group of dephosphocoenzyme A to form coenzyme A.</text>
</comment>
<dbReference type="InterPro" id="IPR001977">
    <property type="entry name" value="Depp_CoAkinase"/>
</dbReference>
<name>A0ABU0M882_9HYPH</name>
<keyword evidence="2 5" id="KW-0547">Nucleotide-binding</keyword>
<gene>
    <name evidence="5" type="primary">coaE</name>
    <name evidence="7" type="ORF">QO015_002633</name>
</gene>
<comment type="subcellular location">
    <subcellularLocation>
        <location evidence="5">Cytoplasm</location>
    </subcellularLocation>
</comment>
<evidence type="ECO:0000256" key="6">
    <source>
        <dbReference type="NCBIfam" id="TIGR00152"/>
    </source>
</evidence>
<dbReference type="Gene3D" id="3.40.50.300">
    <property type="entry name" value="P-loop containing nucleotide triphosphate hydrolases"/>
    <property type="match status" value="1"/>
</dbReference>
<dbReference type="CDD" id="cd02022">
    <property type="entry name" value="DPCK"/>
    <property type="match status" value="1"/>
</dbReference>
<dbReference type="HAMAP" id="MF_00376">
    <property type="entry name" value="Dephospho_CoA_kinase"/>
    <property type="match status" value="1"/>
</dbReference>
<proteinExistence type="inferred from homology"/>
<organism evidence="7 8">
    <name type="scientific">Kaistia geumhonensis</name>
    <dbReference type="NCBI Taxonomy" id="410839"/>
    <lineage>
        <taxon>Bacteria</taxon>
        <taxon>Pseudomonadati</taxon>
        <taxon>Pseudomonadota</taxon>
        <taxon>Alphaproteobacteria</taxon>
        <taxon>Hyphomicrobiales</taxon>
        <taxon>Kaistiaceae</taxon>
        <taxon>Kaistia</taxon>
    </lineage>
</organism>
<dbReference type="Proteomes" id="UP001223743">
    <property type="component" value="Unassembled WGS sequence"/>
</dbReference>
<dbReference type="GO" id="GO:0004140">
    <property type="term" value="F:dephospho-CoA kinase activity"/>
    <property type="evidence" value="ECO:0007669"/>
    <property type="project" value="UniProtKB-EC"/>
</dbReference>
<dbReference type="NCBIfam" id="TIGR00152">
    <property type="entry name" value="dephospho-CoA kinase"/>
    <property type="match status" value="1"/>
</dbReference>
<reference evidence="7 8" key="1">
    <citation type="submission" date="2023-07" db="EMBL/GenBank/DDBJ databases">
        <title>Genomic Encyclopedia of Type Strains, Phase IV (KMG-IV): sequencing the most valuable type-strain genomes for metagenomic binning, comparative biology and taxonomic classification.</title>
        <authorList>
            <person name="Goeker M."/>
        </authorList>
    </citation>
    <scope>NUCLEOTIDE SEQUENCE [LARGE SCALE GENOMIC DNA]</scope>
    <source>
        <strain evidence="7 8">B1-1</strain>
    </source>
</reference>
<dbReference type="Pfam" id="PF01121">
    <property type="entry name" value="CoaE"/>
    <property type="match status" value="1"/>
</dbReference>
<dbReference type="EMBL" id="JAUSWJ010000001">
    <property type="protein sequence ID" value="MDQ0517020.1"/>
    <property type="molecule type" value="Genomic_DNA"/>
</dbReference>
<dbReference type="RefSeq" id="WP_266278830.1">
    <property type="nucleotide sequence ID" value="NZ_JAPKNF010000001.1"/>
</dbReference>
<keyword evidence="5 7" id="KW-0418">Kinase</keyword>